<protein>
    <recommendedName>
        <fullName evidence="5">Membrane associated protein</fullName>
    </recommendedName>
</protein>
<keyword evidence="2" id="KW-0472">Membrane</keyword>
<evidence type="ECO:0000256" key="1">
    <source>
        <dbReference type="SAM" id="MobiDB-lite"/>
    </source>
</evidence>
<evidence type="ECO:0000256" key="2">
    <source>
        <dbReference type="SAM" id="Phobius"/>
    </source>
</evidence>
<evidence type="ECO:0000313" key="3">
    <source>
        <dbReference type="EMBL" id="EEP21347.1"/>
    </source>
</evidence>
<comment type="caution">
    <text evidence="3">The sequence shown here is derived from an EMBL/GenBank/DDBJ whole genome shotgun (WGS) entry which is preliminary data.</text>
</comment>
<keyword evidence="2" id="KW-0812">Transmembrane</keyword>
<feature type="transmembrane region" description="Helical" evidence="2">
    <location>
        <begin position="123"/>
        <end position="142"/>
    </location>
</feature>
<dbReference type="HOGENOM" id="CLU_083826_0_0_11"/>
<evidence type="ECO:0000313" key="4">
    <source>
        <dbReference type="Proteomes" id="UP000006408"/>
    </source>
</evidence>
<dbReference type="GeneID" id="42864970"/>
<organism evidence="3 4">
    <name type="scientific">Bifidobacterium angulatum DSM 20098 = JCM 7096</name>
    <dbReference type="NCBI Taxonomy" id="518635"/>
    <lineage>
        <taxon>Bacteria</taxon>
        <taxon>Bacillati</taxon>
        <taxon>Actinomycetota</taxon>
        <taxon>Actinomycetes</taxon>
        <taxon>Bifidobacteriales</taxon>
        <taxon>Bifidobacteriaceae</taxon>
        <taxon>Bifidobacterium</taxon>
    </lineage>
</organism>
<dbReference type="RefSeq" id="WP_003826031.1">
    <property type="nucleotide sequence ID" value="NZ_AP012322.1"/>
</dbReference>
<dbReference type="Proteomes" id="UP000006408">
    <property type="component" value="Unassembled WGS sequence"/>
</dbReference>
<reference evidence="3" key="1">
    <citation type="submission" date="2009-04" db="EMBL/GenBank/DDBJ databases">
        <authorList>
            <person name="Weinstock G."/>
            <person name="Sodergren E."/>
            <person name="Clifton S."/>
            <person name="Fulton L."/>
            <person name="Fulton B."/>
            <person name="Courtney L."/>
            <person name="Fronick C."/>
            <person name="Harrison M."/>
            <person name="Strong C."/>
            <person name="Farmer C."/>
            <person name="Delahaunty K."/>
            <person name="Markovic C."/>
            <person name="Hall O."/>
            <person name="Minx P."/>
            <person name="Tomlinson C."/>
            <person name="Mitreva M."/>
            <person name="Nelson J."/>
            <person name="Hou S."/>
            <person name="Wollam A."/>
            <person name="Pepin K.H."/>
            <person name="Johnson M."/>
            <person name="Bhonagiri V."/>
            <person name="Nash W.E."/>
            <person name="Warren W."/>
            <person name="Chinwalla A."/>
            <person name="Mardis E.R."/>
            <person name="Wilson R.K."/>
        </authorList>
    </citation>
    <scope>NUCLEOTIDE SEQUENCE [LARGE SCALE GENOMIC DNA]</scope>
    <source>
        <strain evidence="3">DSM 20098</strain>
    </source>
</reference>
<dbReference type="EMBL" id="ABYS02000004">
    <property type="protein sequence ID" value="EEP21347.1"/>
    <property type="molecule type" value="Genomic_DNA"/>
</dbReference>
<gene>
    <name evidence="3" type="ORF">BIFANG_02707</name>
</gene>
<feature type="transmembrane region" description="Helical" evidence="2">
    <location>
        <begin position="148"/>
        <end position="166"/>
    </location>
</feature>
<sequence>MTDLNNTNAGDERPQHTPDGENQPNDLDAAWAAFEAEHQDDLNDVAESRNAKRFEKHAQRKEKEALLSVDDLTADSFAKTGASHGPRDFTGSSWLDADDVMDRYGDDFVPPNPKIGRVRFSKLVFWILLVAGILGAIASVFLPAYTGVLGVIAGICVIVGSAGLLAQHKGFSQTRTDYFDDGARV</sequence>
<keyword evidence="2" id="KW-1133">Transmembrane helix</keyword>
<dbReference type="PATRIC" id="fig|518635.17.peg.648"/>
<dbReference type="AlphaFoldDB" id="C4FEG6"/>
<evidence type="ECO:0008006" key="5">
    <source>
        <dbReference type="Google" id="ProtNLM"/>
    </source>
</evidence>
<dbReference type="eggNOG" id="ENOG5031E4N">
    <property type="taxonomic scope" value="Bacteria"/>
</dbReference>
<name>C4FEG6_9BIFI</name>
<keyword evidence="4" id="KW-1185">Reference proteome</keyword>
<proteinExistence type="predicted"/>
<feature type="region of interest" description="Disordered" evidence="1">
    <location>
        <begin position="1"/>
        <end position="58"/>
    </location>
</feature>
<accession>C4FEG6</accession>
<feature type="compositionally biased region" description="Basic and acidic residues" evidence="1">
    <location>
        <begin position="35"/>
        <end position="58"/>
    </location>
</feature>
<dbReference type="KEGG" id="bang:BBAG_0625"/>
<feature type="compositionally biased region" description="Basic and acidic residues" evidence="1">
    <location>
        <begin position="10"/>
        <end position="19"/>
    </location>
</feature>